<name>A0A845BFJ3_9PROT</name>
<comment type="caution">
    <text evidence="1">The sequence shown here is derived from an EMBL/GenBank/DDBJ whole genome shotgun (WGS) entry which is preliminary data.</text>
</comment>
<dbReference type="AlphaFoldDB" id="A0A845BFJ3"/>
<dbReference type="EMBL" id="SNVJ01000024">
    <property type="protein sequence ID" value="MXP65628.1"/>
    <property type="molecule type" value="Genomic_DNA"/>
</dbReference>
<protein>
    <recommendedName>
        <fullName evidence="3">DNA-binding protein</fullName>
    </recommendedName>
</protein>
<proteinExistence type="predicted"/>
<evidence type="ECO:0000313" key="2">
    <source>
        <dbReference type="Proteomes" id="UP000460715"/>
    </source>
</evidence>
<evidence type="ECO:0000313" key="1">
    <source>
        <dbReference type="EMBL" id="MXP65628.1"/>
    </source>
</evidence>
<evidence type="ECO:0008006" key="3">
    <source>
        <dbReference type="Google" id="ProtNLM"/>
    </source>
</evidence>
<dbReference type="Proteomes" id="UP000460715">
    <property type="component" value="Unassembled WGS sequence"/>
</dbReference>
<gene>
    <name evidence="1" type="ORF">E0493_19960</name>
</gene>
<sequence>MKAACDWSGLSRTALYRAAGTGRLLLRKAGRTTIVDGASLAALVADLPPAALSRSRGKVD</sequence>
<reference evidence="1 2" key="1">
    <citation type="submission" date="2019-03" db="EMBL/GenBank/DDBJ databases">
        <title>Roseomonas sp. a novel Roseomonas species isolated from Sea whip Gorgonian.</title>
        <authorList>
            <person name="Li F."/>
            <person name="Pan X."/>
            <person name="Huang S."/>
            <person name="Li Z."/>
            <person name="Meng B."/>
        </authorList>
    </citation>
    <scope>NUCLEOTIDE SEQUENCE [LARGE SCALE GENOMIC DNA]</scope>
    <source>
        <strain evidence="1 2">M0104</strain>
    </source>
</reference>
<dbReference type="OrthoDB" id="8455293at2"/>
<organism evidence="1 2">
    <name type="scientific">Teichococcus coralli</name>
    <dbReference type="NCBI Taxonomy" id="2545983"/>
    <lineage>
        <taxon>Bacteria</taxon>
        <taxon>Pseudomonadati</taxon>
        <taxon>Pseudomonadota</taxon>
        <taxon>Alphaproteobacteria</taxon>
        <taxon>Acetobacterales</taxon>
        <taxon>Roseomonadaceae</taxon>
        <taxon>Roseomonas</taxon>
    </lineage>
</organism>
<keyword evidence="2" id="KW-1185">Reference proteome</keyword>
<accession>A0A845BFJ3</accession>